<evidence type="ECO:0000313" key="1">
    <source>
        <dbReference type="EMBL" id="RXJ74949.1"/>
    </source>
</evidence>
<dbReference type="EMBL" id="PEIB01000001">
    <property type="protein sequence ID" value="RXJ74949.1"/>
    <property type="molecule type" value="Genomic_DNA"/>
</dbReference>
<dbReference type="AlphaFoldDB" id="A0A4Q0Z0K0"/>
<dbReference type="Proteomes" id="UP000290287">
    <property type="component" value="Unassembled WGS sequence"/>
</dbReference>
<reference evidence="1 2" key="1">
    <citation type="submission" date="2017-10" db="EMBL/GenBank/DDBJ databases">
        <title>Nyctiphanis sp. nov., isolated from the stomach of the euphausiid Nyctiphanes simplex (Hansen, 1911) in the Gulf of California.</title>
        <authorList>
            <person name="Gomez-Gil B."/>
            <person name="Aguilar-Mendez M."/>
            <person name="Lopez-Cortes A."/>
            <person name="Gomez-Gutierrez J."/>
            <person name="Roque A."/>
            <person name="Lang E."/>
            <person name="Gonzalez-Castillo A."/>
        </authorList>
    </citation>
    <scope>NUCLEOTIDE SEQUENCE [LARGE SCALE GENOMIC DNA]</scope>
    <source>
        <strain evidence="1 2">CAIM 600</strain>
    </source>
</reference>
<gene>
    <name evidence="1" type="ORF">CS022_01860</name>
</gene>
<organism evidence="1 2">
    <name type="scientific">Veronia nyctiphanis</name>
    <dbReference type="NCBI Taxonomy" id="1278244"/>
    <lineage>
        <taxon>Bacteria</taxon>
        <taxon>Pseudomonadati</taxon>
        <taxon>Pseudomonadota</taxon>
        <taxon>Gammaproteobacteria</taxon>
        <taxon>Vibrionales</taxon>
        <taxon>Vibrionaceae</taxon>
        <taxon>Veronia</taxon>
    </lineage>
</organism>
<comment type="caution">
    <text evidence="1">The sequence shown here is derived from an EMBL/GenBank/DDBJ whole genome shotgun (WGS) entry which is preliminary data.</text>
</comment>
<evidence type="ECO:0000313" key="2">
    <source>
        <dbReference type="Proteomes" id="UP000290287"/>
    </source>
</evidence>
<proteinExistence type="predicted"/>
<accession>A0A4Q0Z0K0</accession>
<keyword evidence="2" id="KW-1185">Reference proteome</keyword>
<sequence length="100" mass="11397">MPTKTEAKVPAGAICFEPSAPNPSALSQPIKEKRNHFAESGKFPPKRSWFFERAHWGRILAPCPFWYAKRNTINTPLLGVLFKKPIFADCLQARKPEPYQ</sequence>
<protein>
    <submittedName>
        <fullName evidence="1">Uncharacterized protein</fullName>
    </submittedName>
</protein>
<name>A0A4Q0Z0K0_9GAMM</name>